<evidence type="ECO:0000313" key="12">
    <source>
        <dbReference type="Proteomes" id="UP000231919"/>
    </source>
</evidence>
<keyword evidence="12" id="KW-1185">Reference proteome</keyword>
<dbReference type="InterPro" id="IPR017938">
    <property type="entry name" value="Riboflavin_synthase-like_b-brl"/>
</dbReference>
<dbReference type="InterPro" id="IPR008333">
    <property type="entry name" value="Cbr1-like_FAD-bd_dom"/>
</dbReference>
<reference evidence="10 13" key="2">
    <citation type="submission" date="2018-11" db="EMBL/GenBank/DDBJ databases">
        <title>Complete genome sequence of Leptospira kmetyi isolate LS 001/16 from soil sample associated with a leptospirosis patient in Kelantan.</title>
        <authorList>
            <person name="Muhammad Yusoff F."/>
            <person name="Muhammad Yusoff S."/>
            <person name="Ahmad M.N."/>
            <person name="Yusof N.Y."/>
            <person name="Aziah I."/>
        </authorList>
    </citation>
    <scope>NUCLEOTIDE SEQUENCE [LARGE SCALE GENOMIC DNA]</scope>
    <source>
        <strain evidence="10 13">LS 001/16</strain>
    </source>
</reference>
<protein>
    <submittedName>
        <fullName evidence="10">FAD-dependent oxidoreductase</fullName>
    </submittedName>
    <submittedName>
        <fullName evidence="11">Flavodoxin reductase</fullName>
    </submittedName>
</protein>
<dbReference type="SUPFAM" id="SSF52343">
    <property type="entry name" value="Ferredoxin reductase-like, C-terminal NADP-linked domain"/>
    <property type="match status" value="1"/>
</dbReference>
<dbReference type="InterPro" id="IPR039261">
    <property type="entry name" value="FNR_nucleotide-bd"/>
</dbReference>
<dbReference type="Proteomes" id="UP000276407">
    <property type="component" value="Chromosome 2"/>
</dbReference>
<dbReference type="GO" id="GO:0051537">
    <property type="term" value="F:2 iron, 2 sulfur cluster binding"/>
    <property type="evidence" value="ECO:0007669"/>
    <property type="project" value="UniProtKB-KW"/>
</dbReference>
<evidence type="ECO:0000256" key="4">
    <source>
        <dbReference type="ARBA" id="ARBA00022723"/>
    </source>
</evidence>
<evidence type="ECO:0000256" key="2">
    <source>
        <dbReference type="ARBA" id="ARBA00022630"/>
    </source>
</evidence>
<dbReference type="Gene3D" id="3.40.50.80">
    <property type="entry name" value="Nucleotide-binding domain of ferredoxin-NADP reductase (FNR) module"/>
    <property type="match status" value="1"/>
</dbReference>
<keyword evidence="7" id="KW-0408">Iron</keyword>
<comment type="cofactor">
    <cofactor evidence="1">
        <name>FAD</name>
        <dbReference type="ChEBI" id="CHEBI:57692"/>
    </cofactor>
</comment>
<dbReference type="InterPro" id="IPR050415">
    <property type="entry name" value="MRET"/>
</dbReference>
<dbReference type="Pfam" id="PF00970">
    <property type="entry name" value="FAD_binding_6"/>
    <property type="match status" value="1"/>
</dbReference>
<dbReference type="Proteomes" id="UP000231919">
    <property type="component" value="Unassembled WGS sequence"/>
</dbReference>
<evidence type="ECO:0000259" key="9">
    <source>
        <dbReference type="PROSITE" id="PS51384"/>
    </source>
</evidence>
<accession>A0AAD0XRJ8</accession>
<keyword evidence="2" id="KW-0285">Flavoprotein</keyword>
<keyword evidence="6" id="KW-0560">Oxidoreductase</keyword>
<dbReference type="EMBL" id="CP033615">
    <property type="protein sequence ID" value="AYV57955.1"/>
    <property type="molecule type" value="Genomic_DNA"/>
</dbReference>
<dbReference type="GO" id="GO:0016491">
    <property type="term" value="F:oxidoreductase activity"/>
    <property type="evidence" value="ECO:0007669"/>
    <property type="project" value="UniProtKB-KW"/>
</dbReference>
<evidence type="ECO:0000313" key="13">
    <source>
        <dbReference type="Proteomes" id="UP000276407"/>
    </source>
</evidence>
<reference evidence="11 12" key="1">
    <citation type="submission" date="2017-07" db="EMBL/GenBank/DDBJ databases">
        <title>Leptospira spp. isolated from tropical soils.</title>
        <authorList>
            <person name="Thibeaux R."/>
            <person name="Iraola G."/>
            <person name="Ferres I."/>
            <person name="Bierque E."/>
            <person name="Girault D."/>
            <person name="Soupe-Gilbert M.-E."/>
            <person name="Picardeau M."/>
            <person name="Goarant C."/>
        </authorList>
    </citation>
    <scope>NUCLEOTIDE SEQUENCE [LARGE SCALE GENOMIC DNA]</scope>
    <source>
        <strain evidence="11 12">JW2-C-B1</strain>
    </source>
</reference>
<evidence type="ECO:0000256" key="8">
    <source>
        <dbReference type="ARBA" id="ARBA00023014"/>
    </source>
</evidence>
<name>A0AAD0XRJ8_9LEPT</name>
<dbReference type="PANTHER" id="PTHR47354">
    <property type="entry name" value="NADH OXIDOREDUCTASE HCR"/>
    <property type="match status" value="1"/>
</dbReference>
<dbReference type="GO" id="GO:0046872">
    <property type="term" value="F:metal ion binding"/>
    <property type="evidence" value="ECO:0007669"/>
    <property type="project" value="UniProtKB-KW"/>
</dbReference>
<evidence type="ECO:0000256" key="1">
    <source>
        <dbReference type="ARBA" id="ARBA00001974"/>
    </source>
</evidence>
<sequence length="249" mass="27839">MANPPKKARIKNIARTAGSVTITFVSLDGPLDFLGGQYVIFNSGVKTEDGKEIKRAYSILSSDQYQGEFQICIQPVKEGLASLHIPNLAIGAELEFSGPWGKFIGNPRWPQEGKTLLVATDTGITAIFSILHSQRWKEKLKDTNVIWYVSREAEFLPVRDIREGLPKEFNSLNVIPISKINDPKREEECLCSFTDELNASILPVNVFLAGDGKLIRIMKDLLVTRGVLEENMGVEIFFNSPRQSESVKR</sequence>
<dbReference type="KEGG" id="lkm:EFP84_20250"/>
<evidence type="ECO:0000313" key="11">
    <source>
        <dbReference type="EMBL" id="PJZ27969.1"/>
    </source>
</evidence>
<proteinExistence type="predicted"/>
<evidence type="ECO:0000313" key="10">
    <source>
        <dbReference type="EMBL" id="AYV57955.1"/>
    </source>
</evidence>
<dbReference type="GO" id="GO:0050660">
    <property type="term" value="F:flavin adenine dinucleotide binding"/>
    <property type="evidence" value="ECO:0007669"/>
    <property type="project" value="TreeGrafter"/>
</dbReference>
<dbReference type="CDD" id="cd00322">
    <property type="entry name" value="FNR_like"/>
    <property type="match status" value="1"/>
</dbReference>
<feature type="domain" description="FAD-binding FR-type" evidence="9">
    <location>
        <begin position="3"/>
        <end position="106"/>
    </location>
</feature>
<gene>
    <name evidence="11" type="ORF">CH378_20335</name>
    <name evidence="10" type="ORF">EFP84_20250</name>
</gene>
<organism evidence="10 13">
    <name type="scientific">Leptospira kmetyi</name>
    <dbReference type="NCBI Taxonomy" id="408139"/>
    <lineage>
        <taxon>Bacteria</taxon>
        <taxon>Pseudomonadati</taxon>
        <taxon>Spirochaetota</taxon>
        <taxon>Spirochaetia</taxon>
        <taxon>Leptospirales</taxon>
        <taxon>Leptospiraceae</taxon>
        <taxon>Leptospira</taxon>
    </lineage>
</organism>
<dbReference type="InterPro" id="IPR017927">
    <property type="entry name" value="FAD-bd_FR_type"/>
</dbReference>
<dbReference type="PROSITE" id="PS51384">
    <property type="entry name" value="FAD_FR"/>
    <property type="match status" value="1"/>
</dbReference>
<keyword evidence="5" id="KW-0274">FAD</keyword>
<dbReference type="EMBL" id="NPDP01000054">
    <property type="protein sequence ID" value="PJZ27969.1"/>
    <property type="molecule type" value="Genomic_DNA"/>
</dbReference>
<dbReference type="RefSeq" id="WP_010572470.1">
    <property type="nucleotide sequence ID" value="NZ_CP033615.1"/>
</dbReference>
<evidence type="ECO:0000256" key="3">
    <source>
        <dbReference type="ARBA" id="ARBA00022714"/>
    </source>
</evidence>
<keyword evidence="4" id="KW-0479">Metal-binding</keyword>
<evidence type="ECO:0000256" key="6">
    <source>
        <dbReference type="ARBA" id="ARBA00023002"/>
    </source>
</evidence>
<dbReference type="Gene3D" id="2.40.30.10">
    <property type="entry name" value="Translation factors"/>
    <property type="match status" value="1"/>
</dbReference>
<dbReference type="SUPFAM" id="SSF63380">
    <property type="entry name" value="Riboflavin synthase domain-like"/>
    <property type="match status" value="1"/>
</dbReference>
<keyword evidence="8" id="KW-0411">Iron-sulfur</keyword>
<evidence type="ECO:0000256" key="5">
    <source>
        <dbReference type="ARBA" id="ARBA00022827"/>
    </source>
</evidence>
<evidence type="ECO:0000256" key="7">
    <source>
        <dbReference type="ARBA" id="ARBA00023004"/>
    </source>
</evidence>
<dbReference type="PANTHER" id="PTHR47354:SF8">
    <property type="entry name" value="1,2-PHENYLACETYL-COA EPOXIDASE, SUBUNIT E"/>
    <property type="match status" value="1"/>
</dbReference>
<keyword evidence="3" id="KW-0001">2Fe-2S</keyword>
<dbReference type="AlphaFoldDB" id="A0AAD0XRJ8"/>